<keyword evidence="3 5" id="KW-0375">Hydrogen ion transport</keyword>
<dbReference type="PANTHER" id="PTHR10137">
    <property type="entry name" value="V-TYPE PROTON ATPASE SUBUNIT C"/>
    <property type="match status" value="1"/>
</dbReference>
<comment type="similarity">
    <text evidence="1 5">Belongs to the V-ATPase C subunit family.</text>
</comment>
<dbReference type="Gene3D" id="3.30.70.1180">
    <property type="entry name" value="Vacuolar atp synthase subunit c, domain 1"/>
    <property type="match status" value="1"/>
</dbReference>
<keyword evidence="7" id="KW-1185">Reference proteome</keyword>
<dbReference type="OrthoDB" id="6605928at2759"/>
<comment type="subunit">
    <text evidence="5">V-ATPase is a heteromultimeric enzyme composed of a peripheral catalytic V1 complex (components A to H) attached to an integral membrane V0 proton pore complex.</text>
</comment>
<evidence type="ECO:0000256" key="3">
    <source>
        <dbReference type="ARBA" id="ARBA00022781"/>
    </source>
</evidence>
<dbReference type="PANTHER" id="PTHR10137:SF0">
    <property type="entry name" value="V-TYPE PROTON ATPASE SUBUNIT C"/>
    <property type="match status" value="1"/>
</dbReference>
<evidence type="ECO:0000256" key="1">
    <source>
        <dbReference type="ARBA" id="ARBA00006138"/>
    </source>
</evidence>
<dbReference type="Proteomes" id="UP000355283">
    <property type="component" value="Unassembled WGS sequence"/>
</dbReference>
<sequence length="214" mass="23991">MASPEYWLVTVPNRGDAVEVSLNKFARATGAFRAEAPANPHRVDVPNLVVGTLDSLMSLSDDLVKVDFQIESLVKRIERQYHEVESKKAVDDLKNARHALDRAQVDAQQMLAQLLKWCKAHYGEAMTAWMHVKVIIRSFVEAVLRYGLPVDFLTTITRPKTRKEKALQQALDTLYADLSVDMPKLGAEAALDLDEKEDDGPCVMNKFNPRANAT</sequence>
<evidence type="ECO:0000256" key="5">
    <source>
        <dbReference type="RuleBase" id="RU364010"/>
    </source>
</evidence>
<evidence type="ECO:0000256" key="2">
    <source>
        <dbReference type="ARBA" id="ARBA00022448"/>
    </source>
</evidence>
<evidence type="ECO:0000256" key="4">
    <source>
        <dbReference type="ARBA" id="ARBA00023065"/>
    </source>
</evidence>
<dbReference type="Pfam" id="PF03223">
    <property type="entry name" value="V-ATPase_C"/>
    <property type="match status" value="2"/>
</dbReference>
<protein>
    <recommendedName>
        <fullName evidence="5">V-type proton ATPase subunit C</fullName>
    </recommendedName>
</protein>
<keyword evidence="4 5" id="KW-0406">Ion transport</keyword>
<accession>A0A4D9CY58</accession>
<evidence type="ECO:0000313" key="6">
    <source>
        <dbReference type="EMBL" id="TFJ83394.1"/>
    </source>
</evidence>
<dbReference type="GO" id="GO:0046961">
    <property type="term" value="F:proton-transporting ATPase activity, rotational mechanism"/>
    <property type="evidence" value="ECO:0007669"/>
    <property type="project" value="InterPro"/>
</dbReference>
<gene>
    <name evidence="6" type="ORF">NSK_005299</name>
</gene>
<dbReference type="SUPFAM" id="SSF118203">
    <property type="entry name" value="Vacuolar ATP synthase subunit C"/>
    <property type="match status" value="2"/>
</dbReference>
<name>A0A4D9CY58_9STRA</name>
<comment type="function">
    <text evidence="5">Subunit of the V1 complex of vacuolar(H+)-ATPase (V-ATPase), a multisubunit enzyme composed of a peripheral complex (V1) that hydrolyzes ATP and a membrane integral complex (V0) that translocates protons. V-ATPase is responsible for acidifying and maintaining the pH of intracellular compartments and in some cell types, is targeted to the plasma membrane, where it is responsible for acidifying the extracellular environment. Subunit C is necessary for the assembly of the catalytic sector of the enzyme and is likely to have a specific function in its catalytic activity.</text>
</comment>
<evidence type="ECO:0000313" key="7">
    <source>
        <dbReference type="Proteomes" id="UP000355283"/>
    </source>
</evidence>
<dbReference type="GO" id="GO:0000221">
    <property type="term" value="C:vacuolar proton-transporting V-type ATPase, V1 domain"/>
    <property type="evidence" value="ECO:0007669"/>
    <property type="project" value="TreeGrafter"/>
</dbReference>
<comment type="caution">
    <text evidence="6">The sequence shown here is derived from an EMBL/GenBank/DDBJ whole genome shotgun (WGS) entry which is preliminary data.</text>
</comment>
<dbReference type="AlphaFoldDB" id="A0A4D9CY58"/>
<reference evidence="6 7" key="1">
    <citation type="submission" date="2019-01" db="EMBL/GenBank/DDBJ databases">
        <title>Nuclear Genome Assembly of the Microalgal Biofuel strain Nannochloropsis salina CCMP1776.</title>
        <authorList>
            <person name="Hovde B."/>
        </authorList>
    </citation>
    <scope>NUCLEOTIDE SEQUENCE [LARGE SCALE GENOMIC DNA]</scope>
    <source>
        <strain evidence="6 7">CCMP1776</strain>
    </source>
</reference>
<dbReference type="InterPro" id="IPR036132">
    <property type="entry name" value="Vac_ATP_synth_c_sf"/>
</dbReference>
<dbReference type="EMBL" id="SDOX01000038">
    <property type="protein sequence ID" value="TFJ83394.1"/>
    <property type="molecule type" value="Genomic_DNA"/>
</dbReference>
<dbReference type="Gene3D" id="1.20.1460.10">
    <property type="entry name" value="subunit c (vma5p) of the yeast v-atpase, domain 2"/>
    <property type="match status" value="1"/>
</dbReference>
<keyword evidence="2 5" id="KW-0813">Transport</keyword>
<dbReference type="InterPro" id="IPR004907">
    <property type="entry name" value="ATPase_V1-cplx_csu"/>
</dbReference>
<organism evidence="6 7">
    <name type="scientific">Nannochloropsis salina CCMP1776</name>
    <dbReference type="NCBI Taxonomy" id="1027361"/>
    <lineage>
        <taxon>Eukaryota</taxon>
        <taxon>Sar</taxon>
        <taxon>Stramenopiles</taxon>
        <taxon>Ochrophyta</taxon>
        <taxon>Eustigmatophyceae</taxon>
        <taxon>Eustigmatales</taxon>
        <taxon>Monodopsidaceae</taxon>
        <taxon>Microchloropsis</taxon>
        <taxon>Microchloropsis salina</taxon>
    </lineage>
</organism>
<proteinExistence type="inferred from homology"/>